<comment type="caution">
    <text evidence="1">The sequence shown here is derived from an EMBL/GenBank/DDBJ whole genome shotgun (WGS) entry which is preliminary data.</text>
</comment>
<keyword evidence="2" id="KW-1185">Reference proteome</keyword>
<dbReference type="AlphaFoldDB" id="A0A4U5PFK7"/>
<dbReference type="Proteomes" id="UP000298663">
    <property type="component" value="Unassembled WGS sequence"/>
</dbReference>
<protein>
    <submittedName>
        <fullName evidence="1">Uncharacterized protein</fullName>
    </submittedName>
</protein>
<reference evidence="1 2" key="2">
    <citation type="journal article" date="2019" name="G3 (Bethesda)">
        <title>Hybrid Assembly of the Genome of the Entomopathogenic Nematode Steinernema carpocapsae Identifies the X-Chromosome.</title>
        <authorList>
            <person name="Serra L."/>
            <person name="Macchietto M."/>
            <person name="Macias-Munoz A."/>
            <person name="McGill C.J."/>
            <person name="Rodriguez I.M."/>
            <person name="Rodriguez B."/>
            <person name="Murad R."/>
            <person name="Mortazavi A."/>
        </authorList>
    </citation>
    <scope>NUCLEOTIDE SEQUENCE [LARGE SCALE GENOMIC DNA]</scope>
    <source>
        <strain evidence="1 2">ALL</strain>
    </source>
</reference>
<name>A0A4U5PFK7_STECR</name>
<evidence type="ECO:0000313" key="1">
    <source>
        <dbReference type="EMBL" id="TKR95258.1"/>
    </source>
</evidence>
<dbReference type="EMBL" id="AZBU02000002">
    <property type="protein sequence ID" value="TKR95258.1"/>
    <property type="molecule type" value="Genomic_DNA"/>
</dbReference>
<reference evidence="1 2" key="1">
    <citation type="journal article" date="2015" name="Genome Biol.">
        <title>Comparative genomics of Steinernema reveals deeply conserved gene regulatory networks.</title>
        <authorList>
            <person name="Dillman A.R."/>
            <person name="Macchietto M."/>
            <person name="Porter C.F."/>
            <person name="Rogers A."/>
            <person name="Williams B."/>
            <person name="Antoshechkin I."/>
            <person name="Lee M.M."/>
            <person name="Goodwin Z."/>
            <person name="Lu X."/>
            <person name="Lewis E.E."/>
            <person name="Goodrich-Blair H."/>
            <person name="Stock S.P."/>
            <person name="Adams B.J."/>
            <person name="Sternberg P.W."/>
            <person name="Mortazavi A."/>
        </authorList>
    </citation>
    <scope>NUCLEOTIDE SEQUENCE [LARGE SCALE GENOMIC DNA]</scope>
    <source>
        <strain evidence="1 2">ALL</strain>
    </source>
</reference>
<accession>A0A4U5PFK7</accession>
<sequence length="86" mass="9715">MTPSLPFQTHFSEHSNTLAQKFHESPKATLFHRPPRALFYAICLSLTFDTKRIVYRPSDGKSLGADTIKVESIAFNALNLLQPIKI</sequence>
<proteinExistence type="predicted"/>
<evidence type="ECO:0000313" key="2">
    <source>
        <dbReference type="Proteomes" id="UP000298663"/>
    </source>
</evidence>
<organism evidence="1 2">
    <name type="scientific">Steinernema carpocapsae</name>
    <name type="common">Entomopathogenic nematode</name>
    <dbReference type="NCBI Taxonomy" id="34508"/>
    <lineage>
        <taxon>Eukaryota</taxon>
        <taxon>Metazoa</taxon>
        <taxon>Ecdysozoa</taxon>
        <taxon>Nematoda</taxon>
        <taxon>Chromadorea</taxon>
        <taxon>Rhabditida</taxon>
        <taxon>Tylenchina</taxon>
        <taxon>Panagrolaimomorpha</taxon>
        <taxon>Strongyloidoidea</taxon>
        <taxon>Steinernematidae</taxon>
        <taxon>Steinernema</taxon>
    </lineage>
</organism>
<gene>
    <name evidence="1" type="ORF">L596_009449</name>
</gene>